<evidence type="ECO:0000313" key="1">
    <source>
        <dbReference type="EMBL" id="CYV89243.1"/>
    </source>
</evidence>
<accession>A0A0Z8LEU8</accession>
<protein>
    <submittedName>
        <fullName evidence="1">Uncharacterized protein</fullName>
    </submittedName>
</protein>
<dbReference type="Proteomes" id="UP000069831">
    <property type="component" value="Unassembled WGS sequence"/>
</dbReference>
<organism evidence="1 2">
    <name type="scientific">Streptococcus suis</name>
    <dbReference type="NCBI Taxonomy" id="1307"/>
    <lineage>
        <taxon>Bacteria</taxon>
        <taxon>Bacillati</taxon>
        <taxon>Bacillota</taxon>
        <taxon>Bacilli</taxon>
        <taxon>Lactobacillales</taxon>
        <taxon>Streptococcaceae</taxon>
        <taxon>Streptococcus</taxon>
    </lineage>
</organism>
<gene>
    <name evidence="1" type="ORF">ERS132457_01239</name>
</gene>
<dbReference type="RefSeq" id="WP_024399519.1">
    <property type="nucleotide sequence ID" value="NZ_CEEK01000014.1"/>
</dbReference>
<name>A0A0Z8LEU8_STRSU</name>
<dbReference type="EMBL" id="FIIR01000012">
    <property type="protein sequence ID" value="CYV89243.1"/>
    <property type="molecule type" value="Genomic_DNA"/>
</dbReference>
<sequence length="201" mass="23885">MNEKKIFYYMSLFLYSLRHKKNIAKNTLFRYIYIFIVTDSYLNNSDEVLFYDELTIDSDIGIVNASQMETTLVRLRSENYIELQGFKIQVCEKLNNYCNKIQNKSLKVESDIRVISYFVNILSSYSDEIILNVFFNEPNVEDALSRNKISISLSDNKLNELLVKFQKEAEKYGKNLDYYDTFVTWLDFVFEEYLEGKRVDV</sequence>
<proteinExistence type="predicted"/>
<reference evidence="1 2" key="1">
    <citation type="submission" date="2016-02" db="EMBL/GenBank/DDBJ databases">
        <authorList>
            <consortium name="Pathogen Informatics"/>
        </authorList>
    </citation>
    <scope>NUCLEOTIDE SEQUENCE [LARGE SCALE GENOMIC DNA]</scope>
    <source>
        <strain evidence="1 2">LSS95</strain>
    </source>
</reference>
<evidence type="ECO:0000313" key="2">
    <source>
        <dbReference type="Proteomes" id="UP000069831"/>
    </source>
</evidence>
<dbReference type="AlphaFoldDB" id="A0A0Z8LEU8"/>